<feature type="region of interest" description="Disordered" evidence="2">
    <location>
        <begin position="263"/>
        <end position="290"/>
    </location>
</feature>
<evidence type="ECO:0000259" key="3">
    <source>
        <dbReference type="Pfam" id="PF06812"/>
    </source>
</evidence>
<dbReference type="PANTHER" id="PTHR37951:SF1">
    <property type="entry name" value="TYPE VI SECRETION SYSTEM COMPONENT TSSA1"/>
    <property type="match status" value="1"/>
</dbReference>
<protein>
    <submittedName>
        <fullName evidence="4">Type VI secretion system ImpA family N-terminal domain-containing protein</fullName>
    </submittedName>
</protein>
<dbReference type="EMBL" id="DXEV01000038">
    <property type="protein sequence ID" value="HIX56226.1"/>
    <property type="molecule type" value="Genomic_DNA"/>
</dbReference>
<evidence type="ECO:0000256" key="1">
    <source>
        <dbReference type="SAM" id="Coils"/>
    </source>
</evidence>
<feature type="coiled-coil region" evidence="1">
    <location>
        <begin position="193"/>
        <end position="220"/>
    </location>
</feature>
<dbReference type="InterPro" id="IPR017740">
    <property type="entry name" value="TssA-like"/>
</dbReference>
<sequence length="375" mass="40585">MSELNSELSLISSESPAGVNLEYDPLYLALEDESSAHDGGAIEDDSSSAPLSGDFKALQKHCATLWEQTRDFKVAVFYTIALTVNQGLSGFNHGLSLLNFLSQELWTEAYPQLDPDDDLDPTERLNILSTLSPQNTVNDPINFLAHLGQLKLGTGIPYTVRDLLQAKGTIDNKDDIDLALLTAQVQAAGPDVLNTMNTEVQTALSQLEQLEQSINEHLQDTGYIHFERLHKILSVWLHFCQEISAAMGIAAGAGADNSTEGVALEQGASAPTPVPTSASQVNATSANTGVSTPANRPFSVNDVVITNRKDALALIEKCSAYFKLKEPTSPVPFLLKRAIAMADMDFIQLLGEIDSSARERGKEQFGIKDDSSDSY</sequence>
<dbReference type="PANTHER" id="PTHR37951">
    <property type="entry name" value="CYTOPLASMIC PROTEIN-RELATED"/>
    <property type="match status" value="1"/>
</dbReference>
<dbReference type="AlphaFoldDB" id="A0A9D1WBL8"/>
<feature type="domain" description="ImpA N-terminal" evidence="3">
    <location>
        <begin position="11"/>
        <end position="131"/>
    </location>
</feature>
<dbReference type="Proteomes" id="UP000886829">
    <property type="component" value="Unassembled WGS sequence"/>
</dbReference>
<name>A0A9D1WBL8_9GAMM</name>
<keyword evidence="1" id="KW-0175">Coiled coil</keyword>
<reference evidence="4" key="2">
    <citation type="submission" date="2021-04" db="EMBL/GenBank/DDBJ databases">
        <authorList>
            <person name="Gilroy R."/>
        </authorList>
    </citation>
    <scope>NUCLEOTIDE SEQUENCE</scope>
    <source>
        <strain evidence="4">USASDec5-558</strain>
    </source>
</reference>
<evidence type="ECO:0000313" key="4">
    <source>
        <dbReference type="EMBL" id="HIX56226.1"/>
    </source>
</evidence>
<evidence type="ECO:0000313" key="5">
    <source>
        <dbReference type="Proteomes" id="UP000886829"/>
    </source>
</evidence>
<reference evidence="4" key="1">
    <citation type="journal article" date="2021" name="PeerJ">
        <title>Extensive microbial diversity within the chicken gut microbiome revealed by metagenomics and culture.</title>
        <authorList>
            <person name="Gilroy R."/>
            <person name="Ravi A."/>
            <person name="Getino M."/>
            <person name="Pursley I."/>
            <person name="Horton D.L."/>
            <person name="Alikhan N.F."/>
            <person name="Baker D."/>
            <person name="Gharbi K."/>
            <person name="Hall N."/>
            <person name="Watson M."/>
            <person name="Adriaenssens E.M."/>
            <person name="Foster-Nyarko E."/>
            <person name="Jarju S."/>
            <person name="Secka A."/>
            <person name="Antonio M."/>
            <person name="Oren A."/>
            <person name="Chaudhuri R.R."/>
            <person name="La Ragione R."/>
            <person name="Hildebrand F."/>
            <person name="Pallen M.J."/>
        </authorList>
    </citation>
    <scope>NUCLEOTIDE SEQUENCE</scope>
    <source>
        <strain evidence="4">USASDec5-558</strain>
    </source>
</reference>
<feature type="compositionally biased region" description="Polar residues" evidence="2">
    <location>
        <begin position="275"/>
        <end position="290"/>
    </location>
</feature>
<proteinExistence type="predicted"/>
<comment type="caution">
    <text evidence="4">The sequence shown here is derived from an EMBL/GenBank/DDBJ whole genome shotgun (WGS) entry which is preliminary data.</text>
</comment>
<dbReference type="Pfam" id="PF06812">
    <property type="entry name" value="ImpA_N"/>
    <property type="match status" value="1"/>
</dbReference>
<dbReference type="InterPro" id="IPR010657">
    <property type="entry name" value="ImpA_N"/>
</dbReference>
<gene>
    <name evidence="4" type="ORF">H9850_01985</name>
</gene>
<accession>A0A9D1WBL8</accession>
<organism evidence="4 5">
    <name type="scientific">Candidatus Anaerobiospirillum pullistercoris</name>
    <dbReference type="NCBI Taxonomy" id="2838452"/>
    <lineage>
        <taxon>Bacteria</taxon>
        <taxon>Pseudomonadati</taxon>
        <taxon>Pseudomonadota</taxon>
        <taxon>Gammaproteobacteria</taxon>
        <taxon>Aeromonadales</taxon>
        <taxon>Succinivibrionaceae</taxon>
        <taxon>Anaerobiospirillum</taxon>
    </lineage>
</organism>
<evidence type="ECO:0000256" key="2">
    <source>
        <dbReference type="SAM" id="MobiDB-lite"/>
    </source>
</evidence>